<dbReference type="AlphaFoldDB" id="A0AAV1TPH4"/>
<evidence type="ECO:0000313" key="3">
    <source>
        <dbReference type="Proteomes" id="UP001162060"/>
    </source>
</evidence>
<feature type="compositionally biased region" description="Low complexity" evidence="1">
    <location>
        <begin position="44"/>
        <end position="53"/>
    </location>
</feature>
<organism evidence="2 3">
    <name type="scientific">Peronospora matthiolae</name>
    <dbReference type="NCBI Taxonomy" id="2874970"/>
    <lineage>
        <taxon>Eukaryota</taxon>
        <taxon>Sar</taxon>
        <taxon>Stramenopiles</taxon>
        <taxon>Oomycota</taxon>
        <taxon>Peronosporomycetes</taxon>
        <taxon>Peronosporales</taxon>
        <taxon>Peronosporaceae</taxon>
        <taxon>Peronospora</taxon>
    </lineage>
</organism>
<comment type="caution">
    <text evidence="2">The sequence shown here is derived from an EMBL/GenBank/DDBJ whole genome shotgun (WGS) entry which is preliminary data.</text>
</comment>
<name>A0AAV1TPH4_9STRA</name>
<gene>
    <name evidence="2" type="ORF">PM001_LOCUS8681</name>
</gene>
<dbReference type="Proteomes" id="UP001162060">
    <property type="component" value="Unassembled WGS sequence"/>
</dbReference>
<proteinExistence type="predicted"/>
<protein>
    <submittedName>
        <fullName evidence="2">Uncharacterized protein</fullName>
    </submittedName>
</protein>
<evidence type="ECO:0000313" key="2">
    <source>
        <dbReference type="EMBL" id="CAK7923531.1"/>
    </source>
</evidence>
<feature type="region of interest" description="Disordered" evidence="1">
    <location>
        <begin position="31"/>
        <end position="59"/>
    </location>
</feature>
<reference evidence="2" key="1">
    <citation type="submission" date="2024-01" db="EMBL/GenBank/DDBJ databases">
        <authorList>
            <person name="Webb A."/>
        </authorList>
    </citation>
    <scope>NUCLEOTIDE SEQUENCE</scope>
    <source>
        <strain evidence="2">Pm1</strain>
    </source>
</reference>
<dbReference type="EMBL" id="CAKLBY020000069">
    <property type="protein sequence ID" value="CAK7923531.1"/>
    <property type="molecule type" value="Genomic_DNA"/>
</dbReference>
<feature type="compositionally biased region" description="Basic and acidic residues" evidence="1">
    <location>
        <begin position="31"/>
        <end position="42"/>
    </location>
</feature>
<accession>A0AAV1TPH4</accession>
<sequence length="95" mass="10337">MVTSKAFTRDCTRLLVQAAGELLCVVTRVKEQRGRNKDEEVRSAAAAAQGNAATNPHVDGHKMAERVVLLQRQPEICLLACVGDTGARVQRKEGH</sequence>
<evidence type="ECO:0000256" key="1">
    <source>
        <dbReference type="SAM" id="MobiDB-lite"/>
    </source>
</evidence>